<dbReference type="OrthoDB" id="5591297at2759"/>
<feature type="domain" description="Cytidyltransferase-like" evidence="1">
    <location>
        <begin position="217"/>
        <end position="381"/>
    </location>
</feature>
<evidence type="ECO:0000313" key="2">
    <source>
        <dbReference type="EMBL" id="KMZ71815.1"/>
    </source>
</evidence>
<dbReference type="PANTHER" id="PTHR31285:SF0">
    <property type="entry name" value="NICOTINAMIDE MONONUCLEOTIDE ADENYLYLTRANSFERASE"/>
    <property type="match status" value="1"/>
</dbReference>
<dbReference type="PANTHER" id="PTHR31285">
    <property type="entry name" value="NICOTINAMIDE MONONUCLEOTIDE ADENYLYLTRANSFERASE"/>
    <property type="match status" value="1"/>
</dbReference>
<comment type="caution">
    <text evidence="2">The sequence shown here is derived from an EMBL/GenBank/DDBJ whole genome shotgun (WGS) entry which is preliminary data.</text>
</comment>
<evidence type="ECO:0000259" key="1">
    <source>
        <dbReference type="Pfam" id="PF01467"/>
    </source>
</evidence>
<dbReference type="SUPFAM" id="SSF52374">
    <property type="entry name" value="Nucleotidylyl transferase"/>
    <property type="match status" value="1"/>
</dbReference>
<dbReference type="AlphaFoldDB" id="A0A0K9PUA0"/>
<evidence type="ECO:0000313" key="3">
    <source>
        <dbReference type="Proteomes" id="UP000036987"/>
    </source>
</evidence>
<keyword evidence="3" id="KW-1185">Reference proteome</keyword>
<dbReference type="FunFam" id="3.40.50.620:FF:000180">
    <property type="entry name" value="Cytidyltransferase isoform 1"/>
    <property type="match status" value="1"/>
</dbReference>
<dbReference type="Proteomes" id="UP000036987">
    <property type="component" value="Unassembled WGS sequence"/>
</dbReference>
<dbReference type="Pfam" id="PF01467">
    <property type="entry name" value="CTP_transf_like"/>
    <property type="match status" value="1"/>
</dbReference>
<dbReference type="GO" id="GO:0005737">
    <property type="term" value="C:cytoplasm"/>
    <property type="evidence" value="ECO:0000318"/>
    <property type="project" value="GO_Central"/>
</dbReference>
<dbReference type="GO" id="GO:0000309">
    <property type="term" value="F:nicotinamide-nucleotide adenylyltransferase activity"/>
    <property type="evidence" value="ECO:0000318"/>
    <property type="project" value="GO_Central"/>
</dbReference>
<dbReference type="EMBL" id="LFYR01000655">
    <property type="protein sequence ID" value="KMZ71815.1"/>
    <property type="molecule type" value="Genomic_DNA"/>
</dbReference>
<proteinExistence type="predicted"/>
<organism evidence="2 3">
    <name type="scientific">Zostera marina</name>
    <name type="common">Eelgrass</name>
    <dbReference type="NCBI Taxonomy" id="29655"/>
    <lineage>
        <taxon>Eukaryota</taxon>
        <taxon>Viridiplantae</taxon>
        <taxon>Streptophyta</taxon>
        <taxon>Embryophyta</taxon>
        <taxon>Tracheophyta</taxon>
        <taxon>Spermatophyta</taxon>
        <taxon>Magnoliopsida</taxon>
        <taxon>Liliopsida</taxon>
        <taxon>Zosteraceae</taxon>
        <taxon>Zostera</taxon>
    </lineage>
</organism>
<accession>A0A0K9PUA0</accession>
<sequence length="386" mass="42729">MTEGCIRGVVEAIHSTPTQAVIYLAGGASQALGWLMSASGASSTVLEVVVPYSRTSMVQLIGKNPAQFTSKQTSEEMALLAYNRALKLSRPGVPVVGLGFTASLASSTPKRGDHRFFVSTRTSDRLLTTNVTLSKGMRTREEEDKVSGHFLLKAIADVCNVSVDCSLKLNESETPTEHEEIYNEDEEIQQLLDGKITMKLYPFGTENYQSKSERMIILPGSFNPVHDGHLKLLEAALNIIDDGFPCFEISAVNADKPPLSVDQIKDRLLQFKKIGKNVVITNKPYFYEKAQLFPGCTFVIGVDTVSRLIDPKYHSGNYDKMLDGLKSCKNYNSKFIVGARTVDGNLKVLEDVDIPENLKDMFISIPENIFRMDISSTDIRKKKNSI</sequence>
<name>A0A0K9PUA0_ZOSMR</name>
<dbReference type="InterPro" id="IPR004821">
    <property type="entry name" value="Cyt_trans-like"/>
</dbReference>
<dbReference type="Gene3D" id="3.40.50.620">
    <property type="entry name" value="HUPs"/>
    <property type="match status" value="1"/>
</dbReference>
<reference evidence="3" key="1">
    <citation type="journal article" date="2016" name="Nature">
        <title>The genome of the seagrass Zostera marina reveals angiosperm adaptation to the sea.</title>
        <authorList>
            <person name="Olsen J.L."/>
            <person name="Rouze P."/>
            <person name="Verhelst B."/>
            <person name="Lin Y.-C."/>
            <person name="Bayer T."/>
            <person name="Collen J."/>
            <person name="Dattolo E."/>
            <person name="De Paoli E."/>
            <person name="Dittami S."/>
            <person name="Maumus F."/>
            <person name="Michel G."/>
            <person name="Kersting A."/>
            <person name="Lauritano C."/>
            <person name="Lohaus R."/>
            <person name="Toepel M."/>
            <person name="Tonon T."/>
            <person name="Vanneste K."/>
            <person name="Amirebrahimi M."/>
            <person name="Brakel J."/>
            <person name="Bostroem C."/>
            <person name="Chovatia M."/>
            <person name="Grimwood J."/>
            <person name="Jenkins J.W."/>
            <person name="Jueterbock A."/>
            <person name="Mraz A."/>
            <person name="Stam W.T."/>
            <person name="Tice H."/>
            <person name="Bornberg-Bauer E."/>
            <person name="Green P.J."/>
            <person name="Pearson G.A."/>
            <person name="Procaccini G."/>
            <person name="Duarte C.M."/>
            <person name="Schmutz J."/>
            <person name="Reusch T.B.H."/>
            <person name="Van de Peer Y."/>
        </authorList>
    </citation>
    <scope>NUCLEOTIDE SEQUENCE [LARGE SCALE GENOMIC DNA]</scope>
    <source>
        <strain evidence="3">cv. Finnish</strain>
    </source>
</reference>
<dbReference type="GO" id="GO:0016887">
    <property type="term" value="F:ATP hydrolysis activity"/>
    <property type="evidence" value="ECO:0000318"/>
    <property type="project" value="GO_Central"/>
</dbReference>
<dbReference type="GO" id="GO:0005634">
    <property type="term" value="C:nucleus"/>
    <property type="evidence" value="ECO:0000318"/>
    <property type="project" value="GO_Central"/>
</dbReference>
<protein>
    <recommendedName>
        <fullName evidence="1">Cytidyltransferase-like domain-containing protein</fullName>
    </recommendedName>
</protein>
<dbReference type="GO" id="GO:0034355">
    <property type="term" value="P:NAD+ biosynthetic process via the salvage pathway"/>
    <property type="evidence" value="ECO:0000318"/>
    <property type="project" value="GO_Central"/>
</dbReference>
<gene>
    <name evidence="2" type="ORF">ZOSMA_174G00110</name>
</gene>
<dbReference type="FunFam" id="3.90.950.20:FF:000003">
    <property type="entry name" value="Os01g0691500 protein"/>
    <property type="match status" value="1"/>
</dbReference>
<dbReference type="OMA" id="GCYFVVG"/>
<dbReference type="InterPro" id="IPR014729">
    <property type="entry name" value="Rossmann-like_a/b/a_fold"/>
</dbReference>